<gene>
    <name evidence="3" type="ORF">LIER_00803</name>
</gene>
<keyword evidence="2" id="KW-1133">Transmembrane helix</keyword>
<evidence type="ECO:0000313" key="4">
    <source>
        <dbReference type="Proteomes" id="UP001454036"/>
    </source>
</evidence>
<dbReference type="EMBL" id="BAABME010000067">
    <property type="protein sequence ID" value="GAA0139206.1"/>
    <property type="molecule type" value="Genomic_DNA"/>
</dbReference>
<keyword evidence="4" id="KW-1185">Reference proteome</keyword>
<accession>A0AAV3NL45</accession>
<organism evidence="3 4">
    <name type="scientific">Lithospermum erythrorhizon</name>
    <name type="common">Purple gromwell</name>
    <name type="synonym">Lithospermum officinale var. erythrorhizon</name>
    <dbReference type="NCBI Taxonomy" id="34254"/>
    <lineage>
        <taxon>Eukaryota</taxon>
        <taxon>Viridiplantae</taxon>
        <taxon>Streptophyta</taxon>
        <taxon>Embryophyta</taxon>
        <taxon>Tracheophyta</taxon>
        <taxon>Spermatophyta</taxon>
        <taxon>Magnoliopsida</taxon>
        <taxon>eudicotyledons</taxon>
        <taxon>Gunneridae</taxon>
        <taxon>Pentapetalae</taxon>
        <taxon>asterids</taxon>
        <taxon>lamiids</taxon>
        <taxon>Boraginales</taxon>
        <taxon>Boraginaceae</taxon>
        <taxon>Boraginoideae</taxon>
        <taxon>Lithospermeae</taxon>
        <taxon>Lithospermum</taxon>
    </lineage>
</organism>
<evidence type="ECO:0000313" key="3">
    <source>
        <dbReference type="EMBL" id="GAA0139206.1"/>
    </source>
</evidence>
<sequence>MASEVGEKDGVVDDGSQMTYKDALLDGEPQQPQSDFHPSVIQHDEKEKKAKGNNDGLQNLKTSLFISGALIAVLGAIIVLVKKINHKDP</sequence>
<dbReference type="AlphaFoldDB" id="A0AAV3NL45"/>
<proteinExistence type="predicted"/>
<comment type="caution">
    <text evidence="3">The sequence shown here is derived from an EMBL/GenBank/DDBJ whole genome shotgun (WGS) entry which is preliminary data.</text>
</comment>
<feature type="region of interest" description="Disordered" evidence="1">
    <location>
        <begin position="1"/>
        <end position="55"/>
    </location>
</feature>
<reference evidence="3 4" key="1">
    <citation type="submission" date="2024-01" db="EMBL/GenBank/DDBJ databases">
        <title>The complete chloroplast genome sequence of Lithospermum erythrorhizon: insights into the phylogenetic relationship among Boraginaceae species and the maternal lineages of purple gromwells.</title>
        <authorList>
            <person name="Okada T."/>
            <person name="Watanabe K."/>
        </authorList>
    </citation>
    <scope>NUCLEOTIDE SEQUENCE [LARGE SCALE GENOMIC DNA]</scope>
</reference>
<feature type="compositionally biased region" description="Basic and acidic residues" evidence="1">
    <location>
        <begin position="1"/>
        <end position="11"/>
    </location>
</feature>
<keyword evidence="2" id="KW-0472">Membrane</keyword>
<feature type="transmembrane region" description="Helical" evidence="2">
    <location>
        <begin position="63"/>
        <end position="81"/>
    </location>
</feature>
<dbReference type="Proteomes" id="UP001454036">
    <property type="component" value="Unassembled WGS sequence"/>
</dbReference>
<evidence type="ECO:0000256" key="1">
    <source>
        <dbReference type="SAM" id="MobiDB-lite"/>
    </source>
</evidence>
<feature type="compositionally biased region" description="Basic and acidic residues" evidence="1">
    <location>
        <begin position="42"/>
        <end position="52"/>
    </location>
</feature>
<keyword evidence="2" id="KW-0812">Transmembrane</keyword>
<name>A0AAV3NL45_LITER</name>
<evidence type="ECO:0000256" key="2">
    <source>
        <dbReference type="SAM" id="Phobius"/>
    </source>
</evidence>
<protein>
    <submittedName>
        <fullName evidence="3">Uncharacterized protein</fullName>
    </submittedName>
</protein>